<dbReference type="AlphaFoldDB" id="A0A8S0P666"/>
<organism evidence="2 3">
    <name type="scientific">Olea europaea subsp. europaea</name>
    <dbReference type="NCBI Taxonomy" id="158383"/>
    <lineage>
        <taxon>Eukaryota</taxon>
        <taxon>Viridiplantae</taxon>
        <taxon>Streptophyta</taxon>
        <taxon>Embryophyta</taxon>
        <taxon>Tracheophyta</taxon>
        <taxon>Spermatophyta</taxon>
        <taxon>Magnoliopsida</taxon>
        <taxon>eudicotyledons</taxon>
        <taxon>Gunneridae</taxon>
        <taxon>Pentapetalae</taxon>
        <taxon>asterids</taxon>
        <taxon>lamiids</taxon>
        <taxon>Lamiales</taxon>
        <taxon>Oleaceae</taxon>
        <taxon>Oleeae</taxon>
        <taxon>Olea</taxon>
    </lineage>
</organism>
<dbReference type="Gramene" id="OE9A054694T1">
    <property type="protein sequence ID" value="OE9A054694C1"/>
    <property type="gene ID" value="OE9A054694"/>
</dbReference>
<name>A0A8S0P666_OLEEU</name>
<evidence type="ECO:0000313" key="2">
    <source>
        <dbReference type="EMBL" id="CAA2933323.1"/>
    </source>
</evidence>
<feature type="compositionally biased region" description="Basic and acidic residues" evidence="1">
    <location>
        <begin position="74"/>
        <end position="88"/>
    </location>
</feature>
<accession>A0A8S0P666</accession>
<dbReference type="Proteomes" id="UP000594638">
    <property type="component" value="Unassembled WGS sequence"/>
</dbReference>
<gene>
    <name evidence="2" type="ORF">OLEA9_A054694</name>
</gene>
<proteinExistence type="predicted"/>
<feature type="region of interest" description="Disordered" evidence="1">
    <location>
        <begin position="61"/>
        <end position="90"/>
    </location>
</feature>
<dbReference type="EMBL" id="CACTIH010000001">
    <property type="protein sequence ID" value="CAA2933323.1"/>
    <property type="molecule type" value="Genomic_DNA"/>
</dbReference>
<reference evidence="2 3" key="1">
    <citation type="submission" date="2019-12" db="EMBL/GenBank/DDBJ databases">
        <authorList>
            <person name="Alioto T."/>
            <person name="Alioto T."/>
            <person name="Gomez Garrido J."/>
        </authorList>
    </citation>
    <scope>NUCLEOTIDE SEQUENCE [LARGE SCALE GENOMIC DNA]</scope>
</reference>
<protein>
    <submittedName>
        <fullName evidence="2">Uncharacterized protein</fullName>
    </submittedName>
</protein>
<evidence type="ECO:0000256" key="1">
    <source>
        <dbReference type="SAM" id="MobiDB-lite"/>
    </source>
</evidence>
<sequence>MLLDSGNSPPSVAMISALLPPRRNSAPLLISSWSDCEKSFLGKMSTMSVVKLAKAQLERKVKGKRQGKSSSWRTEARKSQSRCGDRKSGSNNFPVNEAVARAINTLEEWKAFLEADTLNKEVNVVTLNEVINFIVIKVPNSNIDLFQKELERSDTLLEDMAGAGTCYAPNDDEPATNLVDLSALLDYLHVSQDNLHLLLNY</sequence>
<comment type="caution">
    <text evidence="2">The sequence shown here is derived from an EMBL/GenBank/DDBJ whole genome shotgun (WGS) entry which is preliminary data.</text>
</comment>
<keyword evidence="3" id="KW-1185">Reference proteome</keyword>
<evidence type="ECO:0000313" key="3">
    <source>
        <dbReference type="Proteomes" id="UP000594638"/>
    </source>
</evidence>